<dbReference type="InterPro" id="IPR044876">
    <property type="entry name" value="HRDC_dom_sf"/>
</dbReference>
<evidence type="ECO:0000313" key="4">
    <source>
        <dbReference type="Proteomes" id="UP000273405"/>
    </source>
</evidence>
<accession>A0A3A8MSF1</accession>
<reference evidence="4" key="1">
    <citation type="submission" date="2018-09" db="EMBL/GenBank/DDBJ databases">
        <authorList>
            <person name="Livingstone P.G."/>
            <person name="Whitworth D.E."/>
        </authorList>
    </citation>
    <scope>NUCLEOTIDE SEQUENCE [LARGE SCALE GENOMIC DNA]</scope>
    <source>
        <strain evidence="4">CA040B</strain>
    </source>
</reference>
<dbReference type="Gene3D" id="3.30.420.10">
    <property type="entry name" value="Ribonuclease H-like superfamily/Ribonuclease H"/>
    <property type="match status" value="1"/>
</dbReference>
<dbReference type="CDD" id="cd06142">
    <property type="entry name" value="RNaseD_exo"/>
    <property type="match status" value="1"/>
</dbReference>
<dbReference type="InterPro" id="IPR002121">
    <property type="entry name" value="HRDC_dom"/>
</dbReference>
<name>A0A3A8MSF1_9BACT</name>
<organism evidence="3 4">
    <name type="scientific">Corallococcus sicarius</name>
    <dbReference type="NCBI Taxonomy" id="2316726"/>
    <lineage>
        <taxon>Bacteria</taxon>
        <taxon>Pseudomonadati</taxon>
        <taxon>Myxococcota</taxon>
        <taxon>Myxococcia</taxon>
        <taxon>Myxococcales</taxon>
        <taxon>Cystobacterineae</taxon>
        <taxon>Myxococcaceae</taxon>
        <taxon>Corallococcus</taxon>
    </lineage>
</organism>
<dbReference type="SUPFAM" id="SSF47819">
    <property type="entry name" value="HRDC-like"/>
    <property type="match status" value="2"/>
</dbReference>
<dbReference type="SUPFAM" id="SSF53098">
    <property type="entry name" value="Ribonuclease H-like"/>
    <property type="match status" value="1"/>
</dbReference>
<comment type="caution">
    <text evidence="3">The sequence shown here is derived from an EMBL/GenBank/DDBJ whole genome shotgun (WGS) entry which is preliminary data.</text>
</comment>
<dbReference type="AlphaFoldDB" id="A0A3A8MSF1"/>
<dbReference type="OrthoDB" id="144122at2"/>
<dbReference type="Proteomes" id="UP000273405">
    <property type="component" value="Unassembled WGS sequence"/>
</dbReference>
<dbReference type="PROSITE" id="PS50967">
    <property type="entry name" value="HRDC"/>
    <property type="match status" value="2"/>
</dbReference>
<evidence type="ECO:0000259" key="2">
    <source>
        <dbReference type="PROSITE" id="PS50967"/>
    </source>
</evidence>
<feature type="domain" description="HRDC" evidence="2">
    <location>
        <begin position="311"/>
        <end position="389"/>
    </location>
</feature>
<dbReference type="PANTHER" id="PTHR47649">
    <property type="entry name" value="RIBONUCLEASE D"/>
    <property type="match status" value="1"/>
</dbReference>
<protein>
    <submittedName>
        <fullName evidence="3">Ribonuclease D</fullName>
    </submittedName>
</protein>
<dbReference type="Gene3D" id="1.10.150.80">
    <property type="entry name" value="HRDC domain"/>
    <property type="match status" value="2"/>
</dbReference>
<dbReference type="InterPro" id="IPR002562">
    <property type="entry name" value="3'-5'_exonuclease_dom"/>
</dbReference>
<dbReference type="RefSeq" id="WP_120629416.1">
    <property type="nucleotide sequence ID" value="NZ_RAWG01000326.1"/>
</dbReference>
<dbReference type="InterPro" id="IPR051086">
    <property type="entry name" value="RNase_D-like"/>
</dbReference>
<dbReference type="GO" id="GO:0006139">
    <property type="term" value="P:nucleobase-containing compound metabolic process"/>
    <property type="evidence" value="ECO:0007669"/>
    <property type="project" value="InterPro"/>
</dbReference>
<proteinExistence type="predicted"/>
<dbReference type="InterPro" id="IPR012337">
    <property type="entry name" value="RNaseH-like_sf"/>
</dbReference>
<dbReference type="PANTHER" id="PTHR47649:SF1">
    <property type="entry name" value="RIBONUCLEASE D"/>
    <property type="match status" value="1"/>
</dbReference>
<dbReference type="Pfam" id="PF01612">
    <property type="entry name" value="DNA_pol_A_exo1"/>
    <property type="match status" value="1"/>
</dbReference>
<dbReference type="InterPro" id="IPR010997">
    <property type="entry name" value="HRDC-like_sf"/>
</dbReference>
<dbReference type="SMART" id="SM00341">
    <property type="entry name" value="HRDC"/>
    <property type="match status" value="2"/>
</dbReference>
<dbReference type="InterPro" id="IPR036397">
    <property type="entry name" value="RNaseH_sf"/>
</dbReference>
<dbReference type="Pfam" id="PF00570">
    <property type="entry name" value="HRDC"/>
    <property type="match status" value="2"/>
</dbReference>
<dbReference type="GO" id="GO:0000166">
    <property type="term" value="F:nucleotide binding"/>
    <property type="evidence" value="ECO:0007669"/>
    <property type="project" value="InterPro"/>
</dbReference>
<dbReference type="SMART" id="SM00474">
    <property type="entry name" value="35EXOc"/>
    <property type="match status" value="1"/>
</dbReference>
<keyword evidence="4" id="KW-1185">Reference proteome</keyword>
<evidence type="ECO:0000256" key="1">
    <source>
        <dbReference type="SAM" id="MobiDB-lite"/>
    </source>
</evidence>
<feature type="region of interest" description="Disordered" evidence="1">
    <location>
        <begin position="298"/>
        <end position="317"/>
    </location>
</feature>
<dbReference type="EMBL" id="RAWG01000326">
    <property type="protein sequence ID" value="RKH35218.1"/>
    <property type="molecule type" value="Genomic_DNA"/>
</dbReference>
<dbReference type="GO" id="GO:0008408">
    <property type="term" value="F:3'-5' exonuclease activity"/>
    <property type="evidence" value="ECO:0007669"/>
    <property type="project" value="InterPro"/>
</dbReference>
<dbReference type="GO" id="GO:0003676">
    <property type="term" value="F:nucleic acid binding"/>
    <property type="evidence" value="ECO:0007669"/>
    <property type="project" value="InterPro"/>
</dbReference>
<evidence type="ECO:0000313" key="3">
    <source>
        <dbReference type="EMBL" id="RKH35218.1"/>
    </source>
</evidence>
<gene>
    <name evidence="3" type="ORF">D7X12_34240</name>
</gene>
<feature type="domain" description="HRDC" evidence="2">
    <location>
        <begin position="218"/>
        <end position="298"/>
    </location>
</feature>
<sequence>MPTFPQGALDVVDAAGAEAATRVLEAAPELAVDLEADAMHAFRARLCFLQLGTDADIFLFDTLQPGVDPRLLVPFMADPERTKFFHAAQGDLQYLAEAGVRVRGLFDTHRAVTLLGWPKVGLADLARERLGVELPKEHQQSDFSLRPLPPGMRDYIANDVRYLCELGRQVRDACREADILEEVLLDCTRMCDEAAARPETGAEYKPKLSRSGLSATQYALAHTIAQGLHRLRLEWAEKDNVPMGRMLSNMAITDLALKQPSTHKDLARAAGVRGAVVRAHGDALLALIRENQEKAARGELDLDRESKGPRDPHRRKREEALKAFRVEQATARKVTPSVILTNPLMDALAAKPPANVEELGQLPYFGEKRIKLYGDKLVALLAPFPVLGS</sequence>